<dbReference type="PANTHER" id="PTHR24012">
    <property type="entry name" value="RNA BINDING PROTEIN"/>
    <property type="match status" value="1"/>
</dbReference>
<dbReference type="OrthoDB" id="271725at2759"/>
<proteinExistence type="predicted"/>
<feature type="compositionally biased region" description="Pro residues" evidence="4">
    <location>
        <begin position="1"/>
        <end position="27"/>
    </location>
</feature>
<accession>A0A9P3PMB7</accession>
<evidence type="ECO:0000256" key="2">
    <source>
        <dbReference type="ARBA" id="ARBA00022884"/>
    </source>
</evidence>
<dbReference type="AlphaFoldDB" id="A0A9P3PMB7"/>
<feature type="compositionally biased region" description="Low complexity" evidence="4">
    <location>
        <begin position="44"/>
        <end position="89"/>
    </location>
</feature>
<dbReference type="Gene3D" id="3.30.70.330">
    <property type="match status" value="1"/>
</dbReference>
<feature type="compositionally biased region" description="Low complexity" evidence="4">
    <location>
        <begin position="177"/>
        <end position="223"/>
    </location>
</feature>
<reference evidence="6" key="1">
    <citation type="submission" date="2022-07" db="EMBL/GenBank/DDBJ databases">
        <title>The genome of Lyophyllum shimeji provides insight into the initial evolution of ectomycorrhizal fungal genome.</title>
        <authorList>
            <person name="Kobayashi Y."/>
            <person name="Shibata T."/>
            <person name="Hirakawa H."/>
            <person name="Shigenobu S."/>
            <person name="Nishiyama T."/>
            <person name="Yamada A."/>
            <person name="Hasebe M."/>
            <person name="Kawaguchi M."/>
        </authorList>
    </citation>
    <scope>NUCLEOTIDE SEQUENCE</scope>
    <source>
        <strain evidence="6">AT787</strain>
    </source>
</reference>
<feature type="region of interest" description="Disordered" evidence="4">
    <location>
        <begin position="152"/>
        <end position="277"/>
    </location>
</feature>
<comment type="caution">
    <text evidence="6">The sequence shown here is derived from an EMBL/GenBank/DDBJ whole genome shotgun (WGS) entry which is preliminary data.</text>
</comment>
<evidence type="ECO:0000259" key="5">
    <source>
        <dbReference type="PROSITE" id="PS50102"/>
    </source>
</evidence>
<evidence type="ECO:0000313" key="6">
    <source>
        <dbReference type="EMBL" id="GLB38977.1"/>
    </source>
</evidence>
<dbReference type="EMBL" id="BRPK01000006">
    <property type="protein sequence ID" value="GLB38977.1"/>
    <property type="molecule type" value="Genomic_DNA"/>
</dbReference>
<evidence type="ECO:0000256" key="4">
    <source>
        <dbReference type="SAM" id="MobiDB-lite"/>
    </source>
</evidence>
<keyword evidence="2 3" id="KW-0694">RNA-binding</keyword>
<dbReference type="SUPFAM" id="SSF54928">
    <property type="entry name" value="RNA-binding domain, RBD"/>
    <property type="match status" value="1"/>
</dbReference>
<feature type="region of interest" description="Disordered" evidence="4">
    <location>
        <begin position="404"/>
        <end position="425"/>
    </location>
</feature>
<feature type="domain" description="RRM" evidence="5">
    <location>
        <begin position="281"/>
        <end position="355"/>
    </location>
</feature>
<evidence type="ECO:0000256" key="3">
    <source>
        <dbReference type="PROSITE-ProRule" id="PRU00176"/>
    </source>
</evidence>
<feature type="compositionally biased region" description="Gly residues" evidence="4">
    <location>
        <begin position="413"/>
        <end position="425"/>
    </location>
</feature>
<dbReference type="PROSITE" id="PS50102">
    <property type="entry name" value="RRM"/>
    <property type="match status" value="1"/>
</dbReference>
<keyword evidence="7" id="KW-1185">Reference proteome</keyword>
<keyword evidence="1" id="KW-0677">Repeat</keyword>
<name>A0A9P3PMB7_LYOSH</name>
<feature type="compositionally biased region" description="Low complexity" evidence="4">
    <location>
        <begin position="240"/>
        <end position="277"/>
    </location>
</feature>
<protein>
    <submittedName>
        <fullName evidence="6">RNA recognition motif containing protein</fullName>
    </submittedName>
</protein>
<dbReference type="Pfam" id="PF00076">
    <property type="entry name" value="RRM_1"/>
    <property type="match status" value="1"/>
</dbReference>
<organism evidence="6 7">
    <name type="scientific">Lyophyllum shimeji</name>
    <name type="common">Hon-shimeji</name>
    <name type="synonym">Tricholoma shimeji</name>
    <dbReference type="NCBI Taxonomy" id="47721"/>
    <lineage>
        <taxon>Eukaryota</taxon>
        <taxon>Fungi</taxon>
        <taxon>Dikarya</taxon>
        <taxon>Basidiomycota</taxon>
        <taxon>Agaricomycotina</taxon>
        <taxon>Agaricomycetes</taxon>
        <taxon>Agaricomycetidae</taxon>
        <taxon>Agaricales</taxon>
        <taxon>Tricholomatineae</taxon>
        <taxon>Lyophyllaceae</taxon>
        <taxon>Lyophyllum</taxon>
    </lineage>
</organism>
<gene>
    <name evidence="6" type="ORF">LshimejAT787_0601390</name>
</gene>
<dbReference type="InterPro" id="IPR012677">
    <property type="entry name" value="Nucleotide-bd_a/b_plait_sf"/>
</dbReference>
<dbReference type="InterPro" id="IPR000504">
    <property type="entry name" value="RRM_dom"/>
</dbReference>
<dbReference type="InterPro" id="IPR035979">
    <property type="entry name" value="RBD_domain_sf"/>
</dbReference>
<evidence type="ECO:0000256" key="1">
    <source>
        <dbReference type="ARBA" id="ARBA00022737"/>
    </source>
</evidence>
<dbReference type="SMART" id="SM00360">
    <property type="entry name" value="RRM"/>
    <property type="match status" value="1"/>
</dbReference>
<dbReference type="Proteomes" id="UP001063166">
    <property type="component" value="Unassembled WGS sequence"/>
</dbReference>
<evidence type="ECO:0000313" key="7">
    <source>
        <dbReference type="Proteomes" id="UP001063166"/>
    </source>
</evidence>
<dbReference type="GO" id="GO:0003723">
    <property type="term" value="F:RNA binding"/>
    <property type="evidence" value="ECO:0007669"/>
    <property type="project" value="UniProtKB-UniRule"/>
</dbReference>
<feature type="region of interest" description="Disordered" evidence="4">
    <location>
        <begin position="1"/>
        <end position="122"/>
    </location>
</feature>
<sequence>MSPSPPPTPPPAPRSIPFSPCLPPLPDSPLSSASFGSARSVTFSQQQQQQQQHPSQSLSLSASLSMSASTSASASSLSNSTSYSHYQSPLASPACPRSRDSSGGAVRLDTTTDEEDEQSSSDVEIYLSSLGINDSAASLSLALSQSQARNTFGFSQQQHQQQQRTSPKAPIDDSPVLPSHLQAQAQPQPQSQSQPQAQTQTQCQSQSQSQSHPQAQAQALLSPQLPPAPAQHTIPLPTLSGSSPAFTFTPSSSSLPSNNPDFAAGATQTQTQADTAAGKTPNVYINGLPPHFPEDQLYALAAPFGTVKSVRTFTRHVRDTESGYGFVLFDTVEAAEKCIVSLRRYRNLHPTFSKQAHKIPGTSSAPLSLPLNLPPPQHLNPNLNLSAFPPRALSLELTSGSESDAGWEEAYGGARGGGAGGGGTGTAADASFKAKMESLADRTSTNLYMEGLPLSIDEPTLAALVSPHRISSSRFFQTRLSNPPRIIAFVRYACALSLFLVFLLSPPFSSPLLSLPSHATPRLPLPIPSPPPSFLLLAPTPS</sequence>